<evidence type="ECO:0000313" key="1">
    <source>
        <dbReference type="EMBL" id="CAD7093338.1"/>
    </source>
</evidence>
<keyword evidence="2" id="KW-1185">Reference proteome</keyword>
<dbReference type="InParanoid" id="A0A7R8V5W2"/>
<protein>
    <submittedName>
        <fullName evidence="1">Uncharacterized protein</fullName>
    </submittedName>
</protein>
<dbReference type="EMBL" id="LR899014">
    <property type="protein sequence ID" value="CAD7093338.1"/>
    <property type="molecule type" value="Genomic_DNA"/>
</dbReference>
<dbReference type="Proteomes" id="UP000594454">
    <property type="component" value="Chromosome 6"/>
</dbReference>
<organism evidence="1 2">
    <name type="scientific">Hermetia illucens</name>
    <name type="common">Black soldier fly</name>
    <dbReference type="NCBI Taxonomy" id="343691"/>
    <lineage>
        <taxon>Eukaryota</taxon>
        <taxon>Metazoa</taxon>
        <taxon>Ecdysozoa</taxon>
        <taxon>Arthropoda</taxon>
        <taxon>Hexapoda</taxon>
        <taxon>Insecta</taxon>
        <taxon>Pterygota</taxon>
        <taxon>Neoptera</taxon>
        <taxon>Endopterygota</taxon>
        <taxon>Diptera</taxon>
        <taxon>Brachycera</taxon>
        <taxon>Stratiomyomorpha</taxon>
        <taxon>Stratiomyidae</taxon>
        <taxon>Hermetiinae</taxon>
        <taxon>Hermetia</taxon>
    </lineage>
</organism>
<evidence type="ECO:0000313" key="2">
    <source>
        <dbReference type="Proteomes" id="UP000594454"/>
    </source>
</evidence>
<gene>
    <name evidence="1" type="ORF">HERILL_LOCUS15623</name>
</gene>
<sequence>MEPQFRLTLPNMIVIDPFKSFNAFAASVEHDCVSANHFSLIRYFQQSTEQSIAIDLIVQHIRDFLNNRRLEGYPSYLLSAGSVNPPIHHLEKSQTLAAIRRFSTLCKEVTIQSNIFFDKNRNLGNTNH</sequence>
<dbReference type="OrthoDB" id="10257085at2759"/>
<proteinExistence type="predicted"/>
<name>A0A7R8V5W2_HERIL</name>
<accession>A0A7R8V5W2</accession>
<dbReference type="AlphaFoldDB" id="A0A7R8V5W2"/>
<reference evidence="1 2" key="1">
    <citation type="submission" date="2020-11" db="EMBL/GenBank/DDBJ databases">
        <authorList>
            <person name="Wallbank WR R."/>
            <person name="Pardo Diaz C."/>
            <person name="Kozak K."/>
            <person name="Martin S."/>
            <person name="Jiggins C."/>
            <person name="Moest M."/>
            <person name="Warren A I."/>
            <person name="Generalovic N T."/>
            <person name="Byers J.R.P. K."/>
            <person name="Montejo-Kovacevich G."/>
            <person name="Yen C E."/>
        </authorList>
    </citation>
    <scope>NUCLEOTIDE SEQUENCE [LARGE SCALE GENOMIC DNA]</scope>
</reference>